<evidence type="ECO:0000313" key="3">
    <source>
        <dbReference type="Proteomes" id="UP000577362"/>
    </source>
</evidence>
<evidence type="ECO:0008006" key="4">
    <source>
        <dbReference type="Google" id="ProtNLM"/>
    </source>
</evidence>
<proteinExistence type="predicted"/>
<evidence type="ECO:0000256" key="1">
    <source>
        <dbReference type="SAM" id="MobiDB-lite"/>
    </source>
</evidence>
<dbReference type="Pfam" id="PF09979">
    <property type="entry name" value="DUF2213"/>
    <property type="match status" value="1"/>
</dbReference>
<gene>
    <name evidence="2" type="ORF">GGR16_002402</name>
</gene>
<dbReference type="Proteomes" id="UP000577362">
    <property type="component" value="Unassembled WGS sequence"/>
</dbReference>
<reference evidence="2 3" key="1">
    <citation type="submission" date="2020-08" db="EMBL/GenBank/DDBJ databases">
        <title>Genomic Encyclopedia of Type Strains, Phase IV (KMG-IV): sequencing the most valuable type-strain genomes for metagenomic binning, comparative biology and taxonomic classification.</title>
        <authorList>
            <person name="Goeker M."/>
        </authorList>
    </citation>
    <scope>NUCLEOTIDE SEQUENCE [LARGE SCALE GENOMIC DNA]</scope>
    <source>
        <strain evidence="2 3">DSM 103737</strain>
    </source>
</reference>
<dbReference type="AlphaFoldDB" id="A0A840BXU5"/>
<accession>A0A840BXU5</accession>
<dbReference type="EMBL" id="JACIEN010000002">
    <property type="protein sequence ID" value="MBB4017373.1"/>
    <property type="molecule type" value="Genomic_DNA"/>
</dbReference>
<dbReference type="InterPro" id="IPR016913">
    <property type="entry name" value="UCP029215"/>
</dbReference>
<comment type="caution">
    <text evidence="2">The sequence shown here is derived from an EMBL/GenBank/DDBJ whole genome shotgun (WGS) entry which is preliminary data.</text>
</comment>
<name>A0A840BXU5_9HYPH</name>
<feature type="compositionally biased region" description="Acidic residues" evidence="1">
    <location>
        <begin position="276"/>
        <end position="311"/>
    </location>
</feature>
<evidence type="ECO:0000313" key="2">
    <source>
        <dbReference type="EMBL" id="MBB4017373.1"/>
    </source>
</evidence>
<feature type="region of interest" description="Disordered" evidence="1">
    <location>
        <begin position="269"/>
        <end position="321"/>
    </location>
</feature>
<dbReference type="RefSeq" id="WP_183316729.1">
    <property type="nucleotide sequence ID" value="NZ_JACIEN010000002.1"/>
</dbReference>
<protein>
    <recommendedName>
        <fullName evidence="4">DUF2213 domain-containing protein</fullName>
    </recommendedName>
</protein>
<organism evidence="2 3">
    <name type="scientific">Chelatococcus caeni</name>
    <dbReference type="NCBI Taxonomy" id="1348468"/>
    <lineage>
        <taxon>Bacteria</taxon>
        <taxon>Pseudomonadati</taxon>
        <taxon>Pseudomonadota</taxon>
        <taxon>Alphaproteobacteria</taxon>
        <taxon>Hyphomicrobiales</taxon>
        <taxon>Chelatococcaceae</taxon>
        <taxon>Chelatococcus</taxon>
    </lineage>
</organism>
<keyword evidence="3" id="KW-1185">Reference proteome</keyword>
<sequence length="448" mass="49404">MKFYTSEKIGETRELTPEGFLLCRRVPIARTGEMLYRAKEVPVEAGRDGIIRIYRDADDLFAPDTIASFAGKPVTLDHPDEDVTPDNWDELSAGVVMDPRRGEGDMADCIVADLLITKASAIAAVRDGMREVSCGYDADYEQVEPGRGRQRNIIGNHVALVKDGRCGPRCSIGDKDMTKKRSWKDRVLRAFKYKDEDLLNEALESAPDTMDEHEEGEGQTHRLVIEVAPKGEEKLGQEGAQDEGEPDPYEERFARIEASIATLAEAVGKLSQTATADEEGEEEEAKTEDGEEEEEGTRTDDEDEIGGDDPLGEAARTSDSAGLKDEFQDLIARAEILSPGIKLATYDAAMPRKKMRDNMCAMRRKALGKALADEVRGKIVRQAIGVSEVTRMTCDAVGVAFIAGSEAVKTFNNGRRGLDIATRDQSKVAITPLAEINRRNREFWGSRK</sequence>